<proteinExistence type="predicted"/>
<reference evidence="3" key="1">
    <citation type="journal article" date="2021" name="PeerJ">
        <title>Extensive microbial diversity within the chicken gut microbiome revealed by metagenomics and culture.</title>
        <authorList>
            <person name="Gilroy R."/>
            <person name="Ravi A."/>
            <person name="Getino M."/>
            <person name="Pursley I."/>
            <person name="Horton D.L."/>
            <person name="Alikhan N.F."/>
            <person name="Baker D."/>
            <person name="Gharbi K."/>
            <person name="Hall N."/>
            <person name="Watson M."/>
            <person name="Adriaenssens E.M."/>
            <person name="Foster-Nyarko E."/>
            <person name="Jarju S."/>
            <person name="Secka A."/>
            <person name="Antonio M."/>
            <person name="Oren A."/>
            <person name="Chaudhuri R.R."/>
            <person name="La Ragione R."/>
            <person name="Hildebrand F."/>
            <person name="Pallen M.J."/>
        </authorList>
    </citation>
    <scope>NUCLEOTIDE SEQUENCE</scope>
    <source>
        <strain evidence="3">CHK186-16707</strain>
    </source>
</reference>
<feature type="transmembrane region" description="Helical" evidence="1">
    <location>
        <begin position="132"/>
        <end position="151"/>
    </location>
</feature>
<dbReference type="EMBL" id="DXAN01000028">
    <property type="protein sequence ID" value="HJA09263.1"/>
    <property type="molecule type" value="Genomic_DNA"/>
</dbReference>
<reference evidence="3" key="2">
    <citation type="submission" date="2021-04" db="EMBL/GenBank/DDBJ databases">
        <authorList>
            <person name="Gilroy R."/>
        </authorList>
    </citation>
    <scope>NUCLEOTIDE SEQUENCE</scope>
    <source>
        <strain evidence="3">CHK186-16707</strain>
    </source>
</reference>
<gene>
    <name evidence="3" type="ORF">H9962_08765</name>
</gene>
<organism evidence="3 4">
    <name type="scientific">Candidatus Mailhella merdigallinarum</name>
    <dbReference type="NCBI Taxonomy" id="2838658"/>
    <lineage>
        <taxon>Bacteria</taxon>
        <taxon>Pseudomonadati</taxon>
        <taxon>Thermodesulfobacteriota</taxon>
        <taxon>Desulfovibrionia</taxon>
        <taxon>Desulfovibrionales</taxon>
        <taxon>Desulfovibrionaceae</taxon>
        <taxon>Mailhella</taxon>
    </lineage>
</organism>
<evidence type="ECO:0000313" key="4">
    <source>
        <dbReference type="Proteomes" id="UP000824225"/>
    </source>
</evidence>
<sequence>MRCPHCHADIPDGASPCPRCGKPADDSRGRVLEPELVDANHHPLRPGRSEGGNAYDSSGGFTRIFYTTFPGGQGMPPACLPTIITLTLALFAAVRFGLLAAIGFLVFAAVGRAVTFFLTVRHLLEGRFFNPWVPHLVTWVVCWLLVAWLSGNLN</sequence>
<keyword evidence="1" id="KW-1133">Transmembrane helix</keyword>
<feature type="transmembrane region" description="Helical" evidence="1">
    <location>
        <begin position="96"/>
        <end position="120"/>
    </location>
</feature>
<evidence type="ECO:0000313" key="3">
    <source>
        <dbReference type="EMBL" id="HJA09263.1"/>
    </source>
</evidence>
<feature type="domain" description="Zinc-ribbon" evidence="2">
    <location>
        <begin position="3"/>
        <end position="23"/>
    </location>
</feature>
<dbReference type="InterPro" id="IPR026870">
    <property type="entry name" value="Zinc_ribbon_dom"/>
</dbReference>
<dbReference type="Pfam" id="PF13240">
    <property type="entry name" value="Zn_Ribbon_1"/>
    <property type="match status" value="1"/>
</dbReference>
<keyword evidence="1" id="KW-0812">Transmembrane</keyword>
<protein>
    <submittedName>
        <fullName evidence="3">Zinc ribbon domain-containing protein</fullName>
    </submittedName>
</protein>
<accession>A0A9D2HDJ2</accession>
<dbReference type="Proteomes" id="UP000824225">
    <property type="component" value="Unassembled WGS sequence"/>
</dbReference>
<evidence type="ECO:0000256" key="1">
    <source>
        <dbReference type="SAM" id="Phobius"/>
    </source>
</evidence>
<keyword evidence="1" id="KW-0472">Membrane</keyword>
<name>A0A9D2HDJ2_9BACT</name>
<dbReference type="AlphaFoldDB" id="A0A9D2HDJ2"/>
<evidence type="ECO:0000259" key="2">
    <source>
        <dbReference type="Pfam" id="PF13240"/>
    </source>
</evidence>
<comment type="caution">
    <text evidence="3">The sequence shown here is derived from an EMBL/GenBank/DDBJ whole genome shotgun (WGS) entry which is preliminary data.</text>
</comment>